<evidence type="ECO:0000313" key="1">
    <source>
        <dbReference type="EMBL" id="KAH0964613.1"/>
    </source>
</evidence>
<dbReference type="EMBL" id="JAIZPD010000004">
    <property type="protein sequence ID" value="KAH0964613.1"/>
    <property type="molecule type" value="Genomic_DNA"/>
</dbReference>
<organism evidence="1 2">
    <name type="scientific">Hirsutella rhossiliensis</name>
    <dbReference type="NCBI Taxonomy" id="111463"/>
    <lineage>
        <taxon>Eukaryota</taxon>
        <taxon>Fungi</taxon>
        <taxon>Dikarya</taxon>
        <taxon>Ascomycota</taxon>
        <taxon>Pezizomycotina</taxon>
        <taxon>Sordariomycetes</taxon>
        <taxon>Hypocreomycetidae</taxon>
        <taxon>Hypocreales</taxon>
        <taxon>Ophiocordycipitaceae</taxon>
        <taxon>Hirsutella</taxon>
    </lineage>
</organism>
<evidence type="ECO:0000313" key="2">
    <source>
        <dbReference type="Proteomes" id="UP000824596"/>
    </source>
</evidence>
<keyword evidence="2" id="KW-1185">Reference proteome</keyword>
<accession>A0A9P8MYD4</accession>
<comment type="caution">
    <text evidence="1">The sequence shown here is derived from an EMBL/GenBank/DDBJ whole genome shotgun (WGS) entry which is preliminary data.</text>
</comment>
<dbReference type="AlphaFoldDB" id="A0A9P8MYD4"/>
<sequence length="93" mass="10260">MKFISAPRGNLDPDCYLAGDECDEDGNNCRKVHWCHNAPTTRPWKESEYDRKVQECAGGCLSQYGLANPELNKCLEACMPPKPNAMPTSTPAA</sequence>
<dbReference type="RefSeq" id="XP_044722126.1">
    <property type="nucleotide sequence ID" value="XM_044863512.1"/>
</dbReference>
<gene>
    <name evidence="1" type="ORF">HRG_05041</name>
</gene>
<proteinExistence type="predicted"/>
<dbReference type="Proteomes" id="UP000824596">
    <property type="component" value="Unassembled WGS sequence"/>
</dbReference>
<reference evidence="1" key="1">
    <citation type="submission" date="2021-09" db="EMBL/GenBank/DDBJ databases">
        <title>A high-quality genome of the endoparasitic fungus Hirsutella rhossiliensis with a comparison of Hirsutella genomes reveals transposable elements contributing to genome size variation.</title>
        <authorList>
            <person name="Lin R."/>
            <person name="Jiao Y."/>
            <person name="Sun X."/>
            <person name="Ling J."/>
            <person name="Xie B."/>
            <person name="Cheng X."/>
        </authorList>
    </citation>
    <scope>NUCLEOTIDE SEQUENCE</scope>
    <source>
        <strain evidence="1">HR02</strain>
    </source>
</reference>
<name>A0A9P8MYD4_9HYPO</name>
<dbReference type="GeneID" id="68354170"/>
<protein>
    <submittedName>
        <fullName evidence="1">Uncharacterized protein</fullName>
    </submittedName>
</protein>